<dbReference type="EMBL" id="CP081958">
    <property type="protein sequence ID" value="QZP38148.1"/>
    <property type="molecule type" value="Genomic_DNA"/>
</dbReference>
<evidence type="ECO:0000313" key="5">
    <source>
        <dbReference type="Proteomes" id="UP000826254"/>
    </source>
</evidence>
<keyword evidence="5" id="KW-1185">Reference proteome</keyword>
<evidence type="ECO:0000259" key="2">
    <source>
        <dbReference type="Pfam" id="PF00465"/>
    </source>
</evidence>
<dbReference type="Gene3D" id="3.40.50.1970">
    <property type="match status" value="1"/>
</dbReference>
<dbReference type="InterPro" id="IPR001670">
    <property type="entry name" value="ADH_Fe/GldA"/>
</dbReference>
<sequence length="411" mass="41897">MTDLDTPPFAFDYDPGTIHYGRGRIADIGDALDERDRDTALVVCGSNVAANAELMDAVGDGLGDRLAEVFAGTTTEKRLREAARAAERADDLGADAFVPVGGGSSLDVATVASVLRARDLSLADARAEVAETGGIATPEDPASLTPLFPVPTTLAGADLSVIAGIAAEVDDGEDGADGTRVVSTGVGGRDLMPEALFYDPDLFETTPEGVLAGSAMNGFDKAIESLYAGTRTAVTDATATRAVRLLADGLPEMTDDPAAMDRAVAGVVLAQYGISRPGDMTINVIHAFGHGLRDAFGIQQGLAHAAVAPHALRAMADAGVDLSLLAAAFEVDGDGGDGGVEDPAVEEAIAEVERIRDGLGLPASLSAIDGVDADGLDEAARVTAGDSLLSYAPDGYDLTEADARAVLEAAF</sequence>
<dbReference type="KEGG" id="hmp:K6T50_03015"/>
<dbReference type="EC" id="1.1.1.1" evidence="4"/>
<evidence type="ECO:0000313" key="4">
    <source>
        <dbReference type="EMBL" id="QZP38148.1"/>
    </source>
</evidence>
<dbReference type="PANTHER" id="PTHR11496:SF83">
    <property type="entry name" value="HYDROXYACID-OXOACID TRANSHYDROGENASE, MITOCHONDRIAL"/>
    <property type="match status" value="1"/>
</dbReference>
<keyword evidence="1 4" id="KW-0560">Oxidoreductase</keyword>
<feature type="domain" description="Fe-containing alcohol dehydrogenase-like C-terminal" evidence="3">
    <location>
        <begin position="214"/>
        <end position="409"/>
    </location>
</feature>
<feature type="domain" description="Alcohol dehydrogenase iron-type/glycerol dehydrogenase GldA" evidence="2">
    <location>
        <begin position="15"/>
        <end position="170"/>
    </location>
</feature>
<organism evidence="4 5">
    <name type="scientific">Halobaculum magnesiiphilum</name>
    <dbReference type="NCBI Taxonomy" id="1017351"/>
    <lineage>
        <taxon>Archaea</taxon>
        <taxon>Methanobacteriati</taxon>
        <taxon>Methanobacteriota</taxon>
        <taxon>Stenosarchaea group</taxon>
        <taxon>Halobacteria</taxon>
        <taxon>Halobacteriales</taxon>
        <taxon>Haloferacaceae</taxon>
        <taxon>Halobaculum</taxon>
    </lineage>
</organism>
<dbReference type="GeneID" id="67177079"/>
<evidence type="ECO:0000259" key="3">
    <source>
        <dbReference type="Pfam" id="PF25137"/>
    </source>
</evidence>
<dbReference type="Proteomes" id="UP000826254">
    <property type="component" value="Chromosome"/>
</dbReference>
<gene>
    <name evidence="4" type="ORF">K6T50_03015</name>
</gene>
<dbReference type="SUPFAM" id="SSF56796">
    <property type="entry name" value="Dehydroquinate synthase-like"/>
    <property type="match status" value="1"/>
</dbReference>
<dbReference type="RefSeq" id="WP_222607951.1">
    <property type="nucleotide sequence ID" value="NZ_CP081958.1"/>
</dbReference>
<dbReference type="Pfam" id="PF25137">
    <property type="entry name" value="ADH_Fe_C"/>
    <property type="match status" value="1"/>
</dbReference>
<protein>
    <submittedName>
        <fullName evidence="4">Iron-containing alcohol dehydrogenase</fullName>
        <ecNumber evidence="4">1.1.1.1</ecNumber>
    </submittedName>
</protein>
<dbReference type="InterPro" id="IPR039697">
    <property type="entry name" value="Alcohol_dehydrogenase_Fe"/>
</dbReference>
<dbReference type="Gene3D" id="1.20.1090.10">
    <property type="entry name" value="Dehydroquinate synthase-like - alpha domain"/>
    <property type="match status" value="1"/>
</dbReference>
<dbReference type="InterPro" id="IPR056798">
    <property type="entry name" value="ADH_Fe_C"/>
</dbReference>
<name>A0A8T8WE74_9EURY</name>
<dbReference type="Pfam" id="PF00465">
    <property type="entry name" value="Fe-ADH"/>
    <property type="match status" value="1"/>
</dbReference>
<dbReference type="GO" id="GO:0046872">
    <property type="term" value="F:metal ion binding"/>
    <property type="evidence" value="ECO:0007669"/>
    <property type="project" value="InterPro"/>
</dbReference>
<dbReference type="GO" id="GO:0004022">
    <property type="term" value="F:alcohol dehydrogenase (NAD+) activity"/>
    <property type="evidence" value="ECO:0007669"/>
    <property type="project" value="UniProtKB-EC"/>
</dbReference>
<dbReference type="CDD" id="cd14866">
    <property type="entry name" value="Fe-ADH-like"/>
    <property type="match status" value="1"/>
</dbReference>
<dbReference type="PANTHER" id="PTHR11496">
    <property type="entry name" value="ALCOHOL DEHYDROGENASE"/>
    <property type="match status" value="1"/>
</dbReference>
<reference evidence="4 5" key="1">
    <citation type="journal article" date="2021" name="Int. J. Syst. Evol. Microbiol.">
        <title>Halobaculum halophilum sp. nov. and Halobaculum salinum sp. nov., isolated from salt lake and saline soil.</title>
        <authorList>
            <person name="Cui H.L."/>
            <person name="Shi X.W."/>
            <person name="Yin X.M."/>
            <person name="Yang X.Y."/>
            <person name="Hou J."/>
            <person name="Zhu L."/>
        </authorList>
    </citation>
    <scope>NUCLEOTIDE SEQUENCE [LARGE SCALE GENOMIC DNA]</scope>
    <source>
        <strain evidence="4 5">NBRC 109044</strain>
    </source>
</reference>
<dbReference type="AlphaFoldDB" id="A0A8T8WE74"/>
<proteinExistence type="predicted"/>
<accession>A0A8T8WE74</accession>
<evidence type="ECO:0000256" key="1">
    <source>
        <dbReference type="ARBA" id="ARBA00023002"/>
    </source>
</evidence>